<gene>
    <name evidence="3" type="ORF">GCM10022386_01680</name>
</gene>
<proteinExistence type="predicted"/>
<evidence type="ECO:0000259" key="2">
    <source>
        <dbReference type="PROSITE" id="PS50943"/>
    </source>
</evidence>
<dbReference type="SMART" id="SM00530">
    <property type="entry name" value="HTH_XRE"/>
    <property type="match status" value="1"/>
</dbReference>
<name>A0ABP7T9V9_9FLAO</name>
<dbReference type="Proteomes" id="UP001500968">
    <property type="component" value="Unassembled WGS sequence"/>
</dbReference>
<dbReference type="SUPFAM" id="SSF47413">
    <property type="entry name" value="lambda repressor-like DNA-binding domains"/>
    <property type="match status" value="1"/>
</dbReference>
<feature type="domain" description="HTH cro/C1-type" evidence="2">
    <location>
        <begin position="14"/>
        <end position="67"/>
    </location>
</feature>
<dbReference type="CDD" id="cd00093">
    <property type="entry name" value="HTH_XRE"/>
    <property type="match status" value="1"/>
</dbReference>
<keyword evidence="4" id="KW-1185">Reference proteome</keyword>
<evidence type="ECO:0000313" key="4">
    <source>
        <dbReference type="Proteomes" id="UP001500968"/>
    </source>
</evidence>
<dbReference type="PROSITE" id="PS50943">
    <property type="entry name" value="HTH_CROC1"/>
    <property type="match status" value="1"/>
</dbReference>
<dbReference type="Gene3D" id="1.10.260.40">
    <property type="entry name" value="lambda repressor-like DNA-binding domains"/>
    <property type="match status" value="1"/>
</dbReference>
<comment type="caution">
    <text evidence="3">The sequence shown here is derived from an EMBL/GenBank/DDBJ whole genome shotgun (WGS) entry which is preliminary data.</text>
</comment>
<sequence length="128" mass="14507">MKTSAKPSHIGRKISKIRELRGMKQEALALAIGVSQQTISNIENSEEVEEEVLVKIAEALEVSVEGIKNFNEDIVLNIISNTFRDNSSVINYGCTFNPIDKVVELYDKLLASEKEKFEYLEKLFKDKL</sequence>
<dbReference type="RefSeq" id="WP_324691953.1">
    <property type="nucleotide sequence ID" value="NZ_BAABCR010000003.1"/>
</dbReference>
<organism evidence="3 4">
    <name type="scientific">Flavobacterium cheonhonense</name>
    <dbReference type="NCBI Taxonomy" id="706185"/>
    <lineage>
        <taxon>Bacteria</taxon>
        <taxon>Pseudomonadati</taxon>
        <taxon>Bacteroidota</taxon>
        <taxon>Flavobacteriia</taxon>
        <taxon>Flavobacteriales</taxon>
        <taxon>Flavobacteriaceae</taxon>
        <taxon>Flavobacterium</taxon>
    </lineage>
</organism>
<evidence type="ECO:0000256" key="1">
    <source>
        <dbReference type="ARBA" id="ARBA00023125"/>
    </source>
</evidence>
<dbReference type="EMBL" id="BAABCR010000003">
    <property type="protein sequence ID" value="GAA4022445.1"/>
    <property type="molecule type" value="Genomic_DNA"/>
</dbReference>
<keyword evidence="1" id="KW-0238">DNA-binding</keyword>
<accession>A0ABP7T9V9</accession>
<protein>
    <submittedName>
        <fullName evidence="3">Helix-turn-helix transcriptional regulator</fullName>
    </submittedName>
</protein>
<dbReference type="PANTHER" id="PTHR46558:SF4">
    <property type="entry name" value="DNA-BIDING PHAGE PROTEIN"/>
    <property type="match status" value="1"/>
</dbReference>
<reference evidence="4" key="1">
    <citation type="journal article" date="2019" name="Int. J. Syst. Evol. Microbiol.">
        <title>The Global Catalogue of Microorganisms (GCM) 10K type strain sequencing project: providing services to taxonomists for standard genome sequencing and annotation.</title>
        <authorList>
            <consortium name="The Broad Institute Genomics Platform"/>
            <consortium name="The Broad Institute Genome Sequencing Center for Infectious Disease"/>
            <person name="Wu L."/>
            <person name="Ma J."/>
        </authorList>
    </citation>
    <scope>NUCLEOTIDE SEQUENCE [LARGE SCALE GENOMIC DNA]</scope>
    <source>
        <strain evidence="4">JCM 17064</strain>
    </source>
</reference>
<dbReference type="Pfam" id="PF01381">
    <property type="entry name" value="HTH_3"/>
    <property type="match status" value="1"/>
</dbReference>
<evidence type="ECO:0000313" key="3">
    <source>
        <dbReference type="EMBL" id="GAA4022445.1"/>
    </source>
</evidence>
<dbReference type="InterPro" id="IPR010982">
    <property type="entry name" value="Lambda_DNA-bd_dom_sf"/>
</dbReference>
<dbReference type="PANTHER" id="PTHR46558">
    <property type="entry name" value="TRACRIPTIONAL REGULATORY PROTEIN-RELATED-RELATED"/>
    <property type="match status" value="1"/>
</dbReference>
<dbReference type="InterPro" id="IPR001387">
    <property type="entry name" value="Cro/C1-type_HTH"/>
</dbReference>